<proteinExistence type="predicted"/>
<dbReference type="Proteomes" id="UP000829398">
    <property type="component" value="Chromosome 3"/>
</dbReference>
<sequence length="365" mass="39779">MASLNLNQIISNSNTSFAVNRRPGLRLPSRIGLRVLASASASAEPDLSITVNGLQMPNPFVIGSGPPGTNYTVMKRAFDEGWGAVVAKTVSLDAAKVINVTPRYARLRAGANGSAKGQIIGWENIELISDRPLETMLKEFKQLKALYPDRILIASIMEEYNKAAWEELIDRVEETGIPARVALRSGSEGVSAINTIMSVMGIDLKTLRPEPCVEGYSTPGGYSCKAVHPIALGKVMSIAKMMKSEFNDKDYSLSGIGGVETGGDAAEFILLGANTVQVCTGVMMHGYGLVKRLCEELKDFMKMHNFSSIEDFRGASIEYFTTHTELVRMQQEAIQQRKAVRKGLQSDKDWTGDGFVKETLSMVSN</sequence>
<dbReference type="EMBL" id="CM039172">
    <property type="protein sequence ID" value="KAH9780618.1"/>
    <property type="molecule type" value="Genomic_DNA"/>
</dbReference>
<gene>
    <name evidence="1" type="ORF">KPL71_008143</name>
</gene>
<name>A0ACB8M446_CITSI</name>
<reference evidence="2" key="1">
    <citation type="journal article" date="2023" name="Hortic. Res.">
        <title>A chromosome-level phased genome enabling allele-level studies in sweet orange: a case study on citrus Huanglongbing tolerance.</title>
        <authorList>
            <person name="Wu B."/>
            <person name="Yu Q."/>
            <person name="Deng Z."/>
            <person name="Duan Y."/>
            <person name="Luo F."/>
            <person name="Gmitter F. Jr."/>
        </authorList>
    </citation>
    <scope>NUCLEOTIDE SEQUENCE [LARGE SCALE GENOMIC DNA]</scope>
    <source>
        <strain evidence="2">cv. Valencia</strain>
    </source>
</reference>
<evidence type="ECO:0000313" key="2">
    <source>
        <dbReference type="Proteomes" id="UP000829398"/>
    </source>
</evidence>
<protein>
    <submittedName>
        <fullName evidence="1">Dihydropyrimidine dehydrogenase (NADP(+))</fullName>
    </submittedName>
</protein>
<keyword evidence="2" id="KW-1185">Reference proteome</keyword>
<evidence type="ECO:0000313" key="1">
    <source>
        <dbReference type="EMBL" id="KAH9780618.1"/>
    </source>
</evidence>
<accession>A0ACB8M446</accession>
<organism evidence="1 2">
    <name type="scientific">Citrus sinensis</name>
    <name type="common">Sweet orange</name>
    <name type="synonym">Citrus aurantium var. sinensis</name>
    <dbReference type="NCBI Taxonomy" id="2711"/>
    <lineage>
        <taxon>Eukaryota</taxon>
        <taxon>Viridiplantae</taxon>
        <taxon>Streptophyta</taxon>
        <taxon>Embryophyta</taxon>
        <taxon>Tracheophyta</taxon>
        <taxon>Spermatophyta</taxon>
        <taxon>Magnoliopsida</taxon>
        <taxon>eudicotyledons</taxon>
        <taxon>Gunneridae</taxon>
        <taxon>Pentapetalae</taxon>
        <taxon>rosids</taxon>
        <taxon>malvids</taxon>
        <taxon>Sapindales</taxon>
        <taxon>Rutaceae</taxon>
        <taxon>Aurantioideae</taxon>
        <taxon>Citrus</taxon>
    </lineage>
</organism>
<comment type="caution">
    <text evidence="1">The sequence shown here is derived from an EMBL/GenBank/DDBJ whole genome shotgun (WGS) entry which is preliminary data.</text>
</comment>